<keyword evidence="2" id="KW-1185">Reference proteome</keyword>
<protein>
    <submittedName>
        <fullName evidence="1">Uncharacterized protein</fullName>
    </submittedName>
</protein>
<dbReference type="EMBL" id="JAVHJS010000018">
    <property type="protein sequence ID" value="KAK2828985.1"/>
    <property type="molecule type" value="Genomic_DNA"/>
</dbReference>
<accession>A0AA88SCI8</accession>
<evidence type="ECO:0000313" key="1">
    <source>
        <dbReference type="EMBL" id="KAK2828985.1"/>
    </source>
</evidence>
<comment type="caution">
    <text evidence="1">The sequence shown here is derived from an EMBL/GenBank/DDBJ whole genome shotgun (WGS) entry which is preliminary data.</text>
</comment>
<reference evidence="1" key="1">
    <citation type="submission" date="2023-08" db="EMBL/GenBank/DDBJ databases">
        <title>Pelteobagrus vachellii genome.</title>
        <authorList>
            <person name="Liu H."/>
        </authorList>
    </citation>
    <scope>NUCLEOTIDE SEQUENCE</scope>
    <source>
        <strain evidence="1">PRFRI_2022a</strain>
        <tissue evidence="1">Muscle</tissue>
    </source>
</reference>
<sequence>MVQNYRVLRDAYSTELLYHTLALLHDLHFLLIKNRAGHPAEESLWLDASGDENTVYSPNGWCDADEVMDESLVEDGGMLTVLM</sequence>
<gene>
    <name evidence="1" type="ORF">Q7C36_016975</name>
</gene>
<dbReference type="Proteomes" id="UP001187315">
    <property type="component" value="Unassembled WGS sequence"/>
</dbReference>
<evidence type="ECO:0000313" key="2">
    <source>
        <dbReference type="Proteomes" id="UP001187315"/>
    </source>
</evidence>
<proteinExistence type="predicted"/>
<name>A0AA88SCI8_TACVA</name>
<organism evidence="1 2">
    <name type="scientific">Tachysurus vachellii</name>
    <name type="common">Darkbarbel catfish</name>
    <name type="synonym">Pelteobagrus vachellii</name>
    <dbReference type="NCBI Taxonomy" id="175792"/>
    <lineage>
        <taxon>Eukaryota</taxon>
        <taxon>Metazoa</taxon>
        <taxon>Chordata</taxon>
        <taxon>Craniata</taxon>
        <taxon>Vertebrata</taxon>
        <taxon>Euteleostomi</taxon>
        <taxon>Actinopterygii</taxon>
        <taxon>Neopterygii</taxon>
        <taxon>Teleostei</taxon>
        <taxon>Ostariophysi</taxon>
        <taxon>Siluriformes</taxon>
        <taxon>Bagridae</taxon>
        <taxon>Tachysurus</taxon>
    </lineage>
</organism>
<dbReference type="AlphaFoldDB" id="A0AA88SCI8"/>